<name>L8PBQ8_STRVR</name>
<dbReference type="CDD" id="cd13611">
    <property type="entry name" value="PBP2_YehZ"/>
    <property type="match status" value="1"/>
</dbReference>
<evidence type="ECO:0000313" key="2">
    <source>
        <dbReference type="EMBL" id="ELS53599.1"/>
    </source>
</evidence>
<gene>
    <name evidence="2" type="ORF">STVIR_5430</name>
</gene>
<sequence length="319" mass="34317">MRRHTALLAAGLLVAVSGCGLTSGSPMVDDVRAGLIGRGEPLKGASLTVTSKSFTEQLILGAIMGIAFEAAGAEVLDRTGIQGSIGSREAVVKGEADAGYEYTGTAWITYLGHSEPIPDPRAQWEAVREADAENGVSWLAPSALNNTYALAMNQENHRKYGTNTLSDVAALSKSDPGAVTLCVEVEFANRADGLRGMRQEYGMNVPTGNITQMDTGIIYTQAAKGSCVYGEVFTTDGRINSMNLVVMQDDKKFFPNYNAAPMINSRTLRKWPAIADVLDPITRKLNNSVARDLNARVDVEGEDPHQVALDWMKEEGFVK</sequence>
<proteinExistence type="predicted"/>
<dbReference type="InterPro" id="IPR007210">
    <property type="entry name" value="ABC_Gly_betaine_transp_sub-bd"/>
</dbReference>
<dbReference type="Gene3D" id="3.40.190.10">
    <property type="entry name" value="Periplasmic binding protein-like II"/>
    <property type="match status" value="1"/>
</dbReference>
<dbReference type="PATRIC" id="fig|1160705.3.peg.5372"/>
<dbReference type="PROSITE" id="PS51257">
    <property type="entry name" value="PROKAR_LIPOPROTEIN"/>
    <property type="match status" value="1"/>
</dbReference>
<reference evidence="2 3" key="1">
    <citation type="journal article" date="2013" name="Genome Announc.">
        <title>Draft Genome Sequence of Streptomyces viridochromogenes Strain Tu57, Producer of Avilamycin.</title>
        <authorList>
            <person name="Gruning B.A."/>
            <person name="Erxleben A."/>
            <person name="Hahnlein A."/>
            <person name="Gunther S."/>
        </authorList>
    </citation>
    <scope>NUCLEOTIDE SEQUENCE [LARGE SCALE GENOMIC DNA]</scope>
    <source>
        <strain evidence="2 3">Tue57</strain>
    </source>
</reference>
<dbReference type="Pfam" id="PF04069">
    <property type="entry name" value="OpuAC"/>
    <property type="match status" value="1"/>
</dbReference>
<dbReference type="GO" id="GO:0043190">
    <property type="term" value="C:ATP-binding cassette (ABC) transporter complex"/>
    <property type="evidence" value="ECO:0007669"/>
    <property type="project" value="InterPro"/>
</dbReference>
<evidence type="ECO:0000259" key="1">
    <source>
        <dbReference type="Pfam" id="PF04069"/>
    </source>
</evidence>
<dbReference type="AlphaFoldDB" id="L8PBQ8"/>
<dbReference type="Gene3D" id="3.40.190.120">
    <property type="entry name" value="Osmoprotection protein (prox), domain 2"/>
    <property type="match status" value="1"/>
</dbReference>
<dbReference type="RefSeq" id="WP_004000897.1">
    <property type="nucleotide sequence ID" value="NZ_AMLP01000163.1"/>
</dbReference>
<protein>
    <submittedName>
        <fullName evidence="2">Putative ABC transporter substrate-binding protein</fullName>
    </submittedName>
</protein>
<comment type="caution">
    <text evidence="2">The sequence shown here is derived from an EMBL/GenBank/DDBJ whole genome shotgun (WGS) entry which is preliminary data.</text>
</comment>
<dbReference type="Proteomes" id="UP000011205">
    <property type="component" value="Unassembled WGS sequence"/>
</dbReference>
<evidence type="ECO:0000313" key="3">
    <source>
        <dbReference type="Proteomes" id="UP000011205"/>
    </source>
</evidence>
<dbReference type="GO" id="GO:0022857">
    <property type="term" value="F:transmembrane transporter activity"/>
    <property type="evidence" value="ECO:0007669"/>
    <property type="project" value="InterPro"/>
</dbReference>
<feature type="domain" description="ABC-type glycine betaine transport system substrate-binding" evidence="1">
    <location>
        <begin position="46"/>
        <end position="314"/>
    </location>
</feature>
<accession>L8PBQ8</accession>
<dbReference type="EMBL" id="AMLP01000163">
    <property type="protein sequence ID" value="ELS53599.1"/>
    <property type="molecule type" value="Genomic_DNA"/>
</dbReference>
<organism evidence="2 3">
    <name type="scientific">Streptomyces viridochromogenes Tue57</name>
    <dbReference type="NCBI Taxonomy" id="1160705"/>
    <lineage>
        <taxon>Bacteria</taxon>
        <taxon>Bacillati</taxon>
        <taxon>Actinomycetota</taxon>
        <taxon>Actinomycetes</taxon>
        <taxon>Kitasatosporales</taxon>
        <taxon>Streptomycetaceae</taxon>
        <taxon>Streptomyces</taxon>
    </lineage>
</organism>
<dbReference type="SUPFAM" id="SSF53850">
    <property type="entry name" value="Periplasmic binding protein-like II"/>
    <property type="match status" value="1"/>
</dbReference>